<dbReference type="InterPro" id="IPR011707">
    <property type="entry name" value="Cu-oxidase-like_N"/>
</dbReference>
<evidence type="ECO:0000259" key="3">
    <source>
        <dbReference type="Pfam" id="PF00394"/>
    </source>
</evidence>
<dbReference type="InterPro" id="IPR001117">
    <property type="entry name" value="Cu-oxidase_2nd"/>
</dbReference>
<dbReference type="InterPro" id="IPR045087">
    <property type="entry name" value="Cu-oxidase_fam"/>
</dbReference>
<evidence type="ECO:0008006" key="9">
    <source>
        <dbReference type="Google" id="ProtNLM"/>
    </source>
</evidence>
<evidence type="ECO:0007829" key="8">
    <source>
        <dbReference type="PeptideAtlas" id="A0A804Q4S1"/>
    </source>
</evidence>
<reference evidence="6" key="2">
    <citation type="submission" date="2019-07" db="EMBL/GenBank/DDBJ databases">
        <authorList>
            <person name="Seetharam A."/>
            <person name="Woodhouse M."/>
            <person name="Cannon E."/>
        </authorList>
    </citation>
    <scope>NUCLEOTIDE SEQUENCE [LARGE SCALE GENOMIC DNA]</scope>
    <source>
        <strain evidence="6">cv. B73</strain>
    </source>
</reference>
<evidence type="ECO:0000259" key="5">
    <source>
        <dbReference type="Pfam" id="PF07732"/>
    </source>
</evidence>
<evidence type="ECO:0000256" key="1">
    <source>
        <dbReference type="ARBA" id="ARBA00010609"/>
    </source>
</evidence>
<dbReference type="InterPro" id="IPR008972">
    <property type="entry name" value="Cupredoxin"/>
</dbReference>
<dbReference type="PANTHER" id="PTHR11709:SF115">
    <property type="entry name" value="OS07G0119400 PROTEIN"/>
    <property type="match status" value="1"/>
</dbReference>
<protein>
    <recommendedName>
        <fullName evidence="9">L-ascorbate oxidase</fullName>
    </recommendedName>
</protein>
<keyword evidence="2" id="KW-0732">Signal</keyword>
<sequence length="492" mass="52212">MAAPPPAPFLLLLAVAAASLAGADDPYRYFTWTVTYGPISPLGTTQQGILINGQFPGPRIDCVTNDNLVVNVVNSLDEPFLLTWNGVKQRKNSWQDGVAGTNCGIPPGANYTYRFQAKDQIGTFFYFPSLALHRAAGGFGALNVYQRPAIPVPYPPPAGDFTLLVGDWYAAASPHADLRRALDDGGGGALPPPAALLINGAAASGAAPFVGAQGGTYLFRVSNIGLRASVNVRVQGHALRLVEVEGTHPVQSAYDSLDVHAGQSLAFLVTLDQAPLDYAVVASTRFAAAELTAVATLHYAGATARAPGPLPPAPPPGYGWSLGQARSFRWNLTASAARPNPQGSFHYGAIPTSRTLVLASSASLDGAGRRRCAVNAVSFVVPDTPLKLADRYDIAGVIDWDGLPARLDGAAAVPRAGTPVLRLGLHEFVEVVFQNTEEELQSWHLDGYDFWVVGWVGLGLLSSWLLLSCAVPCQTPLTPVDFFLQVRRWPVE</sequence>
<dbReference type="Pfam" id="PF07732">
    <property type="entry name" value="Cu-oxidase_3"/>
    <property type="match status" value="1"/>
</dbReference>
<organism evidence="6 7">
    <name type="scientific">Zea mays</name>
    <name type="common">Maize</name>
    <dbReference type="NCBI Taxonomy" id="4577"/>
    <lineage>
        <taxon>Eukaryota</taxon>
        <taxon>Viridiplantae</taxon>
        <taxon>Streptophyta</taxon>
        <taxon>Embryophyta</taxon>
        <taxon>Tracheophyta</taxon>
        <taxon>Spermatophyta</taxon>
        <taxon>Magnoliopsida</taxon>
        <taxon>Liliopsida</taxon>
        <taxon>Poales</taxon>
        <taxon>Poaceae</taxon>
        <taxon>PACMAD clade</taxon>
        <taxon>Panicoideae</taxon>
        <taxon>Andropogonodae</taxon>
        <taxon>Andropogoneae</taxon>
        <taxon>Tripsacinae</taxon>
        <taxon>Zea</taxon>
    </lineage>
</organism>
<reference evidence="6" key="3">
    <citation type="submission" date="2021-05" db="UniProtKB">
        <authorList>
            <consortium name="EnsemblPlants"/>
        </authorList>
    </citation>
    <scope>IDENTIFICATION</scope>
    <source>
        <strain evidence="6">cv. B73</strain>
    </source>
</reference>
<dbReference type="PANTHER" id="PTHR11709">
    <property type="entry name" value="MULTI-COPPER OXIDASE"/>
    <property type="match status" value="1"/>
</dbReference>
<keyword evidence="7" id="KW-1185">Reference proteome</keyword>
<dbReference type="InterPro" id="IPR011706">
    <property type="entry name" value="Cu-oxidase_C"/>
</dbReference>
<dbReference type="GO" id="GO:0016491">
    <property type="term" value="F:oxidoreductase activity"/>
    <property type="evidence" value="ECO:0007669"/>
    <property type="project" value="InterPro"/>
</dbReference>
<evidence type="ECO:0000259" key="4">
    <source>
        <dbReference type="Pfam" id="PF07731"/>
    </source>
</evidence>
<evidence type="ECO:0000313" key="6">
    <source>
        <dbReference type="EnsemblPlants" id="Zm00001eb298980_P001"/>
    </source>
</evidence>
<comment type="similarity">
    <text evidence="1">Belongs to the multicopper oxidase family.</text>
</comment>
<dbReference type="GO" id="GO:0005507">
    <property type="term" value="F:copper ion binding"/>
    <property type="evidence" value="ECO:0007669"/>
    <property type="project" value="InterPro"/>
</dbReference>
<dbReference type="Gramene" id="Zm00001eb298980_T001">
    <property type="protein sequence ID" value="Zm00001eb298980_P001"/>
    <property type="gene ID" value="Zm00001eb298980"/>
</dbReference>
<dbReference type="SUPFAM" id="SSF49503">
    <property type="entry name" value="Cupredoxins"/>
    <property type="match status" value="3"/>
</dbReference>
<dbReference type="AlphaFoldDB" id="A0A804Q4S1"/>
<feature type="domain" description="Plastocyanin-like" evidence="5">
    <location>
        <begin position="34"/>
        <end position="147"/>
    </location>
</feature>
<dbReference type="EnsemblPlants" id="Zm00001eb298980_T001">
    <property type="protein sequence ID" value="Zm00001eb298980_P001"/>
    <property type="gene ID" value="Zm00001eb298980"/>
</dbReference>
<proteinExistence type="evidence at protein level"/>
<feature type="domain" description="Plastocyanin-like" evidence="4">
    <location>
        <begin position="384"/>
        <end position="454"/>
    </location>
</feature>
<dbReference type="Gene3D" id="2.60.40.420">
    <property type="entry name" value="Cupredoxins - blue copper proteins"/>
    <property type="match status" value="3"/>
</dbReference>
<keyword evidence="8" id="KW-1267">Proteomics identification</keyword>
<evidence type="ECO:0000313" key="7">
    <source>
        <dbReference type="Proteomes" id="UP000007305"/>
    </source>
</evidence>
<dbReference type="Pfam" id="PF07731">
    <property type="entry name" value="Cu-oxidase_2"/>
    <property type="match status" value="1"/>
</dbReference>
<accession>A0A804Q4S1</accession>
<dbReference type="Pfam" id="PF00394">
    <property type="entry name" value="Cu-oxidase"/>
    <property type="match status" value="1"/>
</dbReference>
<name>A0A804Q4S1_MAIZE</name>
<dbReference type="Proteomes" id="UP000007305">
    <property type="component" value="Chromosome 7"/>
</dbReference>
<dbReference type="OrthoDB" id="2121828at2759"/>
<feature type="signal peptide" evidence="2">
    <location>
        <begin position="1"/>
        <end position="23"/>
    </location>
</feature>
<reference evidence="7" key="1">
    <citation type="submission" date="2015-12" db="EMBL/GenBank/DDBJ databases">
        <title>Update maize B73 reference genome by single molecule sequencing technologies.</title>
        <authorList>
            <consortium name="Maize Genome Sequencing Project"/>
            <person name="Ware D."/>
        </authorList>
    </citation>
    <scope>NUCLEOTIDE SEQUENCE [LARGE SCALE GENOMIC DNA]</scope>
    <source>
        <strain evidence="7">cv. B73</strain>
    </source>
</reference>
<evidence type="ECO:0000256" key="2">
    <source>
        <dbReference type="SAM" id="SignalP"/>
    </source>
</evidence>
<gene>
    <name evidence="6" type="primary">LOC103643803</name>
</gene>
<feature type="domain" description="Plastocyanin-like" evidence="3">
    <location>
        <begin position="160"/>
        <end position="302"/>
    </location>
</feature>
<feature type="chain" id="PRO_5032839886" description="L-ascorbate oxidase" evidence="2">
    <location>
        <begin position="24"/>
        <end position="492"/>
    </location>
</feature>